<dbReference type="InterPro" id="IPR001647">
    <property type="entry name" value="HTH_TetR"/>
</dbReference>
<proteinExistence type="predicted"/>
<gene>
    <name evidence="6" type="ORF">I6U51_17400</name>
</gene>
<dbReference type="PRINTS" id="PR00455">
    <property type="entry name" value="HTHTETR"/>
</dbReference>
<feature type="DNA-binding region" description="H-T-H motif" evidence="4">
    <location>
        <begin position="34"/>
        <end position="53"/>
    </location>
</feature>
<dbReference type="SUPFAM" id="SSF46689">
    <property type="entry name" value="Homeodomain-like"/>
    <property type="match status" value="1"/>
</dbReference>
<evidence type="ECO:0000256" key="2">
    <source>
        <dbReference type="ARBA" id="ARBA00023125"/>
    </source>
</evidence>
<dbReference type="Pfam" id="PF17922">
    <property type="entry name" value="TetR_C_17"/>
    <property type="match status" value="1"/>
</dbReference>
<evidence type="ECO:0000313" key="6">
    <source>
        <dbReference type="EMBL" id="MBI6874451.1"/>
    </source>
</evidence>
<dbReference type="Gene3D" id="1.10.10.60">
    <property type="entry name" value="Homeodomain-like"/>
    <property type="match status" value="1"/>
</dbReference>
<dbReference type="InterPro" id="IPR041612">
    <property type="entry name" value="YfiR_C"/>
</dbReference>
<evidence type="ECO:0000256" key="4">
    <source>
        <dbReference type="PROSITE-ProRule" id="PRU00335"/>
    </source>
</evidence>
<accession>A0A934I3S5</accession>
<sequence length="207" mass="24314">MSPKVSDDYKKKKKNELLQAARDVFIREGYAHATMQDIIDEAGVSRGALYSYFSNIEHVFREVLQAEDQEDINYFEQDDLTSFWEQFTNWIEVQQKSIEAINKSLLLCKAEFFITTHYEKNKEGNPYITERYEKLVTSVKRFIEKGTEKGEFHPCFPPDNIALYLISFIDGLMLDTFNLGIERTKVNEQLKILLFTLKQMLCPIIKR</sequence>
<dbReference type="PROSITE" id="PS50977">
    <property type="entry name" value="HTH_TETR_2"/>
    <property type="match status" value="1"/>
</dbReference>
<organism evidence="6 7">
    <name type="scientific">Clostridium aciditolerans</name>
    <dbReference type="NCBI Taxonomy" id="339861"/>
    <lineage>
        <taxon>Bacteria</taxon>
        <taxon>Bacillati</taxon>
        <taxon>Bacillota</taxon>
        <taxon>Clostridia</taxon>
        <taxon>Eubacteriales</taxon>
        <taxon>Clostridiaceae</taxon>
        <taxon>Clostridium</taxon>
    </lineage>
</organism>
<comment type="caution">
    <text evidence="6">The sequence shown here is derived from an EMBL/GenBank/DDBJ whole genome shotgun (WGS) entry which is preliminary data.</text>
</comment>
<keyword evidence="3" id="KW-0804">Transcription</keyword>
<keyword evidence="2 4" id="KW-0238">DNA-binding</keyword>
<evidence type="ECO:0000256" key="3">
    <source>
        <dbReference type="ARBA" id="ARBA00023163"/>
    </source>
</evidence>
<feature type="domain" description="HTH tetR-type" evidence="5">
    <location>
        <begin position="11"/>
        <end position="71"/>
    </location>
</feature>
<name>A0A934I3S5_9CLOT</name>
<dbReference type="GO" id="GO:0003677">
    <property type="term" value="F:DNA binding"/>
    <property type="evidence" value="ECO:0007669"/>
    <property type="project" value="UniProtKB-UniRule"/>
</dbReference>
<dbReference type="PANTHER" id="PTHR47506:SF6">
    <property type="entry name" value="HTH-TYPE TRANSCRIPTIONAL REPRESSOR NEMR"/>
    <property type="match status" value="1"/>
</dbReference>
<evidence type="ECO:0000256" key="1">
    <source>
        <dbReference type="ARBA" id="ARBA00023015"/>
    </source>
</evidence>
<evidence type="ECO:0000259" key="5">
    <source>
        <dbReference type="PROSITE" id="PS50977"/>
    </source>
</evidence>
<dbReference type="InterPro" id="IPR036271">
    <property type="entry name" value="Tet_transcr_reg_TetR-rel_C_sf"/>
</dbReference>
<keyword evidence="7" id="KW-1185">Reference proteome</keyword>
<dbReference type="Proteomes" id="UP000622687">
    <property type="component" value="Unassembled WGS sequence"/>
</dbReference>
<dbReference type="PANTHER" id="PTHR47506">
    <property type="entry name" value="TRANSCRIPTIONAL REGULATORY PROTEIN"/>
    <property type="match status" value="1"/>
</dbReference>
<dbReference type="RefSeq" id="WP_211143828.1">
    <property type="nucleotide sequence ID" value="NZ_JAEEGB010000026.1"/>
</dbReference>
<dbReference type="EMBL" id="JAEEGB010000026">
    <property type="protein sequence ID" value="MBI6874451.1"/>
    <property type="molecule type" value="Genomic_DNA"/>
</dbReference>
<dbReference type="Pfam" id="PF00440">
    <property type="entry name" value="TetR_N"/>
    <property type="match status" value="1"/>
</dbReference>
<keyword evidence="1" id="KW-0805">Transcription regulation</keyword>
<dbReference type="SUPFAM" id="SSF48498">
    <property type="entry name" value="Tetracyclin repressor-like, C-terminal domain"/>
    <property type="match status" value="1"/>
</dbReference>
<dbReference type="InterPro" id="IPR009057">
    <property type="entry name" value="Homeodomain-like_sf"/>
</dbReference>
<reference evidence="6" key="1">
    <citation type="submission" date="2020-12" db="EMBL/GenBank/DDBJ databases">
        <title>Clostridium thailandense sp. nov., a novel acetogenic bacterium isolated from peat land soil in Thailand.</title>
        <authorList>
            <person name="Chaikitkaew S."/>
            <person name="Birkeland N.K."/>
        </authorList>
    </citation>
    <scope>NUCLEOTIDE SEQUENCE</scope>
    <source>
        <strain evidence="6">DSM 17425</strain>
    </source>
</reference>
<dbReference type="Gene3D" id="1.10.357.10">
    <property type="entry name" value="Tetracycline Repressor, domain 2"/>
    <property type="match status" value="1"/>
</dbReference>
<evidence type="ECO:0000313" key="7">
    <source>
        <dbReference type="Proteomes" id="UP000622687"/>
    </source>
</evidence>
<dbReference type="AlphaFoldDB" id="A0A934I3S5"/>
<protein>
    <submittedName>
        <fullName evidence="6">TetR family transcriptional regulator</fullName>
    </submittedName>
</protein>